<dbReference type="EMBL" id="CAJNOH010000060">
    <property type="protein sequence ID" value="CAF0824064.1"/>
    <property type="molecule type" value="Genomic_DNA"/>
</dbReference>
<dbReference type="InterPro" id="IPR015422">
    <property type="entry name" value="PyrdxlP-dep_Trfase_small"/>
</dbReference>
<dbReference type="EMBL" id="CAJNOL010000075">
    <property type="protein sequence ID" value="CAF0819474.1"/>
    <property type="molecule type" value="Genomic_DNA"/>
</dbReference>
<dbReference type="InterPro" id="IPR015421">
    <property type="entry name" value="PyrdxlP-dep_Trfase_major"/>
</dbReference>
<dbReference type="Gene3D" id="3.40.640.10">
    <property type="entry name" value="Type I PLP-dependent aspartate aminotransferase-like (Major domain)"/>
    <property type="match status" value="1"/>
</dbReference>
<comment type="caution">
    <text evidence="2">The sequence shown here is derived from an EMBL/GenBank/DDBJ whole genome shotgun (WGS) entry which is preliminary data.</text>
</comment>
<dbReference type="GO" id="GO:0000271">
    <property type="term" value="P:polysaccharide biosynthetic process"/>
    <property type="evidence" value="ECO:0007669"/>
    <property type="project" value="TreeGrafter"/>
</dbReference>
<dbReference type="Pfam" id="PF01041">
    <property type="entry name" value="DegT_DnrJ_EryC1"/>
    <property type="match status" value="1"/>
</dbReference>
<evidence type="ECO:0000313" key="4">
    <source>
        <dbReference type="Proteomes" id="UP000663870"/>
    </source>
</evidence>
<proteinExistence type="predicted"/>
<accession>A0A813TZD5</accession>
<dbReference type="SUPFAM" id="SSF53383">
    <property type="entry name" value="PLP-dependent transferases"/>
    <property type="match status" value="1"/>
</dbReference>
<dbReference type="PANTHER" id="PTHR30244:SF34">
    <property type="entry name" value="DTDP-4-AMINO-4,6-DIDEOXYGALACTOSE TRANSAMINASE"/>
    <property type="match status" value="1"/>
</dbReference>
<protein>
    <submittedName>
        <fullName evidence="2">Uncharacterized protein</fullName>
    </submittedName>
</protein>
<name>A0A813TZD5_9BILA</name>
<keyword evidence="4" id="KW-1185">Reference proteome</keyword>
<dbReference type="InterPro" id="IPR000653">
    <property type="entry name" value="DegT/StrS_aminotransferase"/>
</dbReference>
<dbReference type="Proteomes" id="UP000663870">
    <property type="component" value="Unassembled WGS sequence"/>
</dbReference>
<dbReference type="Proteomes" id="UP000663854">
    <property type="component" value="Unassembled WGS sequence"/>
</dbReference>
<evidence type="ECO:0000313" key="3">
    <source>
        <dbReference type="EMBL" id="CAF0824064.1"/>
    </source>
</evidence>
<organism evidence="2 4">
    <name type="scientific">Rotaria sordida</name>
    <dbReference type="NCBI Taxonomy" id="392033"/>
    <lineage>
        <taxon>Eukaryota</taxon>
        <taxon>Metazoa</taxon>
        <taxon>Spiralia</taxon>
        <taxon>Gnathifera</taxon>
        <taxon>Rotifera</taxon>
        <taxon>Eurotatoria</taxon>
        <taxon>Bdelloidea</taxon>
        <taxon>Philodinida</taxon>
        <taxon>Philodinidae</taxon>
        <taxon>Rotaria</taxon>
    </lineage>
</organism>
<dbReference type="Gene3D" id="3.90.1150.10">
    <property type="entry name" value="Aspartate Aminotransferase, domain 1"/>
    <property type="match status" value="1"/>
</dbReference>
<dbReference type="GO" id="GO:0008483">
    <property type="term" value="F:transaminase activity"/>
    <property type="evidence" value="ECO:0007669"/>
    <property type="project" value="TreeGrafter"/>
</dbReference>
<evidence type="ECO:0000313" key="1">
    <source>
        <dbReference type="EMBL" id="CAF0817516.1"/>
    </source>
</evidence>
<dbReference type="EMBL" id="CAJNOL010000073">
    <property type="protein sequence ID" value="CAF0817516.1"/>
    <property type="molecule type" value="Genomic_DNA"/>
</dbReference>
<evidence type="ECO:0000313" key="2">
    <source>
        <dbReference type="EMBL" id="CAF0819474.1"/>
    </source>
</evidence>
<sequence>MTSYLDSYKSIFLDIKLRDFWTIFSLIRNEKRLSSYEILTNNLVQYWSKNNHDTNHYYLPVLCVRTGFDLFLRANQFPAQSEIIMSAINIPSMITIVQYHQLNVIPCDINLDTLEMNINHVKRLITSKTVAIVYAHIYGRCADVSELVNLAYEKQIYFIEDCAESFFGFCSCLSEDKNSNQSALEMYCPTRIENNNEPSCYMGHPRSHLILYSFGVLKFCTSLGGGLAKISDYNLYTKMLDIYRKDPIQEIQQYSLNVKKYFYLYWLLNAPYVIKPLMYFVRLLNLDHMSFVVNRLRAFSKIPNREELFFSLRRQPCRPLLAFLYHRFQTYDYKQLEMQKEKANYVLNNLEKLSSIQLIGMNCKLKNFWLFPVIVSKPDLFVQILSKYHIDAYRGTTQLNVITKQLTDTDNIPISIDDYHKCPNAEYLIEHVIYLPVHCYVPKQVLNQLIDIVNKTAKQIEQYHLRSKL</sequence>
<dbReference type="GO" id="GO:0030170">
    <property type="term" value="F:pyridoxal phosphate binding"/>
    <property type="evidence" value="ECO:0007669"/>
    <property type="project" value="TreeGrafter"/>
</dbReference>
<dbReference type="AlphaFoldDB" id="A0A813TZD5"/>
<reference evidence="2" key="1">
    <citation type="submission" date="2021-02" db="EMBL/GenBank/DDBJ databases">
        <authorList>
            <person name="Nowell W R."/>
        </authorList>
    </citation>
    <scope>NUCLEOTIDE SEQUENCE</scope>
</reference>
<dbReference type="PANTHER" id="PTHR30244">
    <property type="entry name" value="TRANSAMINASE"/>
    <property type="match status" value="1"/>
</dbReference>
<gene>
    <name evidence="1" type="ORF">JXQ802_LOCUS5026</name>
    <name evidence="2" type="ORF">JXQ802_LOCUS5121</name>
    <name evidence="3" type="ORF">PYM288_LOCUS5733</name>
</gene>
<dbReference type="InterPro" id="IPR015424">
    <property type="entry name" value="PyrdxlP-dep_Trfase"/>
</dbReference>